<evidence type="ECO:0000313" key="3">
    <source>
        <dbReference type="Proteomes" id="UP000266188"/>
    </source>
</evidence>
<keyword evidence="2" id="KW-0808">Transferase</keyword>
<evidence type="ECO:0000256" key="1">
    <source>
        <dbReference type="SAM" id="MobiDB-lite"/>
    </source>
</evidence>
<sequence>MSQDTFEILSVAMALDPAKRDLGAVRQAVLRAIAFTTEDESFDDFFCSEERDVVRASANREPLRTPSIQSPQMDGDSFPWAKALHASPLKQQLDSIPDLYEEDLFDSDKSLKLGES</sequence>
<keyword evidence="2" id="KW-0418">Kinase</keyword>
<name>A0A3A2Z2B7_9EURO</name>
<dbReference type="GO" id="GO:0016301">
    <property type="term" value="F:kinase activity"/>
    <property type="evidence" value="ECO:0007669"/>
    <property type="project" value="UniProtKB-KW"/>
</dbReference>
<dbReference type="OrthoDB" id="4062651at2759"/>
<organism evidence="2 3">
    <name type="scientific">Aspergillus sclerotialis</name>
    <dbReference type="NCBI Taxonomy" id="2070753"/>
    <lineage>
        <taxon>Eukaryota</taxon>
        <taxon>Fungi</taxon>
        <taxon>Dikarya</taxon>
        <taxon>Ascomycota</taxon>
        <taxon>Pezizomycotina</taxon>
        <taxon>Eurotiomycetes</taxon>
        <taxon>Eurotiomycetidae</taxon>
        <taxon>Eurotiales</taxon>
        <taxon>Aspergillaceae</taxon>
        <taxon>Aspergillus</taxon>
        <taxon>Aspergillus subgen. Polypaecilum</taxon>
    </lineage>
</organism>
<protein>
    <submittedName>
        <fullName evidence="2">Serine threonine protein kinase</fullName>
    </submittedName>
</protein>
<keyword evidence="3" id="KW-1185">Reference proteome</keyword>
<dbReference type="AlphaFoldDB" id="A0A3A2Z2B7"/>
<gene>
    <name evidence="2" type="ORF">PHISCL_10637</name>
</gene>
<feature type="region of interest" description="Disordered" evidence="1">
    <location>
        <begin position="57"/>
        <end position="76"/>
    </location>
</feature>
<dbReference type="Proteomes" id="UP000266188">
    <property type="component" value="Unassembled WGS sequence"/>
</dbReference>
<feature type="non-terminal residue" evidence="2">
    <location>
        <position position="116"/>
    </location>
</feature>
<dbReference type="STRING" id="2070753.A0A3A2Z2B7"/>
<reference evidence="3" key="1">
    <citation type="submission" date="2017-02" db="EMBL/GenBank/DDBJ databases">
        <authorList>
            <person name="Tafer H."/>
            <person name="Lopandic K."/>
        </authorList>
    </citation>
    <scope>NUCLEOTIDE SEQUENCE [LARGE SCALE GENOMIC DNA]</scope>
    <source>
        <strain evidence="3">CBS 366.77</strain>
    </source>
</reference>
<accession>A0A3A2Z2B7</accession>
<evidence type="ECO:0000313" key="2">
    <source>
        <dbReference type="EMBL" id="RJE17026.1"/>
    </source>
</evidence>
<dbReference type="EMBL" id="MVGC01001825">
    <property type="protein sequence ID" value="RJE17026.1"/>
    <property type="molecule type" value="Genomic_DNA"/>
</dbReference>
<comment type="caution">
    <text evidence="2">The sequence shown here is derived from an EMBL/GenBank/DDBJ whole genome shotgun (WGS) entry which is preliminary data.</text>
</comment>
<proteinExistence type="predicted"/>